<organism evidence="2 3">
    <name type="scientific">Caenorhabditis auriculariae</name>
    <dbReference type="NCBI Taxonomy" id="2777116"/>
    <lineage>
        <taxon>Eukaryota</taxon>
        <taxon>Metazoa</taxon>
        <taxon>Ecdysozoa</taxon>
        <taxon>Nematoda</taxon>
        <taxon>Chromadorea</taxon>
        <taxon>Rhabditida</taxon>
        <taxon>Rhabditina</taxon>
        <taxon>Rhabditomorpha</taxon>
        <taxon>Rhabditoidea</taxon>
        <taxon>Rhabditidae</taxon>
        <taxon>Peloderinae</taxon>
        <taxon>Caenorhabditis</taxon>
    </lineage>
</organism>
<accession>A0A8S1GR07</accession>
<keyword evidence="3" id="KW-1185">Reference proteome</keyword>
<sequence>MLCDTVLQEGRQAIVCRQETRWYYWSREFVPACTNSVKRDTACTFLLPISGLILICFAAKMAYACIFFAVDYPNKEILRMLTGFSKSIETIIRWSFCFGLTVYIGILIHHARKRYHLTNRFCRVSFSLTMLVNTATSLAWNIWPKLTYLNYLFAGFSCLSWAVITISGFVVVLMFSKKPSEALKAVGDREIRNARMRLFWASAFAFLTTPVAFVPTIYTVLTEVEEVVEIGGACQQVVILFDAFILLPCFRTAIFGCCTEDEEEERRKSNGQLVMVAPATDLWRIDNNSNIYQKPEVPTNLQFIRLPVVFDSGGKPEILFPVPPKYEELFHVAPTLENAQT</sequence>
<evidence type="ECO:0000313" key="3">
    <source>
        <dbReference type="Proteomes" id="UP000835052"/>
    </source>
</evidence>
<keyword evidence="1" id="KW-1133">Transmembrane helix</keyword>
<gene>
    <name evidence="2" type="ORF">CAUJ_LOCUS1253</name>
</gene>
<protein>
    <submittedName>
        <fullName evidence="2">Uncharacterized protein</fullName>
    </submittedName>
</protein>
<name>A0A8S1GR07_9PELO</name>
<proteinExistence type="predicted"/>
<feature type="transmembrane region" description="Helical" evidence="1">
    <location>
        <begin position="238"/>
        <end position="258"/>
    </location>
</feature>
<comment type="caution">
    <text evidence="2">The sequence shown here is derived from an EMBL/GenBank/DDBJ whole genome shotgun (WGS) entry which is preliminary data.</text>
</comment>
<dbReference type="EMBL" id="CAJGYM010000002">
    <property type="protein sequence ID" value="CAD6185334.1"/>
    <property type="molecule type" value="Genomic_DNA"/>
</dbReference>
<evidence type="ECO:0000313" key="2">
    <source>
        <dbReference type="EMBL" id="CAD6185334.1"/>
    </source>
</evidence>
<feature type="transmembrane region" description="Helical" evidence="1">
    <location>
        <begin position="197"/>
        <end position="218"/>
    </location>
</feature>
<reference evidence="2" key="1">
    <citation type="submission" date="2020-10" db="EMBL/GenBank/DDBJ databases">
        <authorList>
            <person name="Kikuchi T."/>
        </authorList>
    </citation>
    <scope>NUCLEOTIDE SEQUENCE</scope>
    <source>
        <strain evidence="2">NKZ352</strain>
    </source>
</reference>
<feature type="transmembrane region" description="Helical" evidence="1">
    <location>
        <begin position="121"/>
        <end position="143"/>
    </location>
</feature>
<keyword evidence="1" id="KW-0472">Membrane</keyword>
<dbReference type="AlphaFoldDB" id="A0A8S1GR07"/>
<feature type="transmembrane region" description="Helical" evidence="1">
    <location>
        <begin position="149"/>
        <end position="176"/>
    </location>
</feature>
<feature type="transmembrane region" description="Helical" evidence="1">
    <location>
        <begin position="45"/>
        <end position="70"/>
    </location>
</feature>
<evidence type="ECO:0000256" key="1">
    <source>
        <dbReference type="SAM" id="Phobius"/>
    </source>
</evidence>
<keyword evidence="1" id="KW-0812">Transmembrane</keyword>
<dbReference type="Proteomes" id="UP000835052">
    <property type="component" value="Unassembled WGS sequence"/>
</dbReference>
<feature type="transmembrane region" description="Helical" evidence="1">
    <location>
        <begin position="90"/>
        <end position="109"/>
    </location>
</feature>